<organism evidence="5 6">
    <name type="scientific">Rubritalea squalenifaciens DSM 18772</name>
    <dbReference type="NCBI Taxonomy" id="1123071"/>
    <lineage>
        <taxon>Bacteria</taxon>
        <taxon>Pseudomonadati</taxon>
        <taxon>Verrucomicrobiota</taxon>
        <taxon>Verrucomicrobiia</taxon>
        <taxon>Verrucomicrobiales</taxon>
        <taxon>Rubritaleaceae</taxon>
        <taxon>Rubritalea</taxon>
    </lineage>
</organism>
<keyword evidence="2" id="KW-0680">Restriction system</keyword>
<dbReference type="EMBL" id="FQYR01000005">
    <property type="protein sequence ID" value="SHK08788.1"/>
    <property type="molecule type" value="Genomic_DNA"/>
</dbReference>
<gene>
    <name evidence="5" type="ORF">SAMN02745181_3227</name>
</gene>
<sequence length="377" mass="42268">MNWPFAPLHSVCRPRQWPTIPKSKLTDKGYAVYGANGIIGYYSEYNHETPTLLITCRGATCGSINVCDSKSYVTGNAMALDDLDTSKVTLEFLGHYLKNFDFHGIITGVAQPQITAQSLKRLNVPLPPLAEQKRIAGILDTADALRTKRREALAQLDQLLQSTFLDLFGDPVTNPKGWEKQALNEWLENIDSGWSPKCEQRSVTDKEWGVLKLGAITWCVYDESENKALPAALSPRPKLEVKRGDILFARKNTHELVAAAAYVYDTRPKLMLPDLIFRLRLKADCEVEKLFLWQLLIEPHQRSSIQKLAGGAAGSMPNISKAKLKGVELIKPPLTLQQKFARIVESVERQKARHRAHLAELDTLFASLQHRAFTGQL</sequence>
<dbReference type="GO" id="GO:0003677">
    <property type="term" value="F:DNA binding"/>
    <property type="evidence" value="ECO:0007669"/>
    <property type="project" value="UniProtKB-KW"/>
</dbReference>
<evidence type="ECO:0000256" key="1">
    <source>
        <dbReference type="ARBA" id="ARBA00010923"/>
    </source>
</evidence>
<dbReference type="RefSeq" id="WP_143184772.1">
    <property type="nucleotide sequence ID" value="NZ_FQYR01000005.1"/>
</dbReference>
<evidence type="ECO:0000259" key="4">
    <source>
        <dbReference type="Pfam" id="PF01420"/>
    </source>
</evidence>
<dbReference type="InParanoid" id="A0A1M6PLI6"/>
<dbReference type="GO" id="GO:0009307">
    <property type="term" value="P:DNA restriction-modification system"/>
    <property type="evidence" value="ECO:0007669"/>
    <property type="project" value="UniProtKB-KW"/>
</dbReference>
<evidence type="ECO:0000313" key="6">
    <source>
        <dbReference type="Proteomes" id="UP000184510"/>
    </source>
</evidence>
<dbReference type="SUPFAM" id="SSF116734">
    <property type="entry name" value="DNA methylase specificity domain"/>
    <property type="match status" value="2"/>
</dbReference>
<evidence type="ECO:0000256" key="3">
    <source>
        <dbReference type="ARBA" id="ARBA00023125"/>
    </source>
</evidence>
<dbReference type="InterPro" id="IPR000055">
    <property type="entry name" value="Restrct_endonuc_typeI_TRD"/>
</dbReference>
<dbReference type="Gene3D" id="3.90.220.20">
    <property type="entry name" value="DNA methylase specificity domains"/>
    <property type="match status" value="2"/>
</dbReference>
<dbReference type="FunCoup" id="A0A1M6PLI6">
    <property type="interactions" value="23"/>
</dbReference>
<dbReference type="OrthoDB" id="9811611at2"/>
<keyword evidence="6" id="KW-1185">Reference proteome</keyword>
<name>A0A1M6PLI6_9BACT</name>
<dbReference type="AlphaFoldDB" id="A0A1M6PLI6"/>
<dbReference type="InterPro" id="IPR052021">
    <property type="entry name" value="Type-I_RS_S_subunit"/>
</dbReference>
<dbReference type="PANTHER" id="PTHR30408">
    <property type="entry name" value="TYPE-1 RESTRICTION ENZYME ECOKI SPECIFICITY PROTEIN"/>
    <property type="match status" value="1"/>
</dbReference>
<dbReference type="CDD" id="cd17266">
    <property type="entry name" value="RMtype1_S_Sau1132ORF3780P-TRD2-CR2_like"/>
    <property type="match status" value="1"/>
</dbReference>
<feature type="domain" description="Type I restriction modification DNA specificity" evidence="4">
    <location>
        <begin position="3"/>
        <end position="152"/>
    </location>
</feature>
<dbReference type="CDD" id="cd17261">
    <property type="entry name" value="RMtype1_S_EcoKI-TRD2-CR2_like"/>
    <property type="match status" value="1"/>
</dbReference>
<evidence type="ECO:0000256" key="2">
    <source>
        <dbReference type="ARBA" id="ARBA00022747"/>
    </source>
</evidence>
<reference evidence="5 6" key="1">
    <citation type="submission" date="2016-11" db="EMBL/GenBank/DDBJ databases">
        <authorList>
            <person name="Jaros S."/>
            <person name="Januszkiewicz K."/>
            <person name="Wedrychowicz H."/>
        </authorList>
    </citation>
    <scope>NUCLEOTIDE SEQUENCE [LARGE SCALE GENOMIC DNA]</scope>
    <source>
        <strain evidence="5 6">DSM 18772</strain>
    </source>
</reference>
<keyword evidence="3" id="KW-0238">DNA-binding</keyword>
<dbReference type="Proteomes" id="UP000184510">
    <property type="component" value="Unassembled WGS sequence"/>
</dbReference>
<dbReference type="Pfam" id="PF01420">
    <property type="entry name" value="Methylase_S"/>
    <property type="match status" value="2"/>
</dbReference>
<dbReference type="PANTHER" id="PTHR30408:SF12">
    <property type="entry name" value="TYPE I RESTRICTION ENZYME MJAVIII SPECIFICITY SUBUNIT"/>
    <property type="match status" value="1"/>
</dbReference>
<dbReference type="InterPro" id="IPR044946">
    <property type="entry name" value="Restrct_endonuc_typeI_TRD_sf"/>
</dbReference>
<evidence type="ECO:0000313" key="5">
    <source>
        <dbReference type="EMBL" id="SHK08788.1"/>
    </source>
</evidence>
<proteinExistence type="inferred from homology"/>
<feature type="domain" description="Type I restriction modification DNA specificity" evidence="4">
    <location>
        <begin position="237"/>
        <end position="360"/>
    </location>
</feature>
<dbReference type="STRING" id="1123071.SAMN02745181_3227"/>
<protein>
    <submittedName>
        <fullName evidence="5">Type I restriction enzyme, S subunit</fullName>
    </submittedName>
</protein>
<accession>A0A1M6PLI6</accession>
<comment type="similarity">
    <text evidence="1">Belongs to the type-I restriction system S methylase family.</text>
</comment>